<evidence type="ECO:0000259" key="10">
    <source>
        <dbReference type="Pfam" id="PF07992"/>
    </source>
</evidence>
<evidence type="ECO:0000256" key="2">
    <source>
        <dbReference type="ARBA" id="ARBA00012637"/>
    </source>
</evidence>
<evidence type="ECO:0000313" key="13">
    <source>
        <dbReference type="Proteomes" id="UP000518681"/>
    </source>
</evidence>
<proteinExistence type="inferred from homology"/>
<evidence type="ECO:0000256" key="9">
    <source>
        <dbReference type="SAM" id="Phobius"/>
    </source>
</evidence>
<dbReference type="EC" id="1.6.5.9" evidence="2"/>
<keyword evidence="9" id="KW-0812">Transmembrane</keyword>
<organism evidence="12 13">
    <name type="scientific">Paraburkholderia fungorum</name>
    <dbReference type="NCBI Taxonomy" id="134537"/>
    <lineage>
        <taxon>Bacteria</taxon>
        <taxon>Pseudomonadati</taxon>
        <taxon>Pseudomonadota</taxon>
        <taxon>Betaproteobacteria</taxon>
        <taxon>Burkholderiales</taxon>
        <taxon>Burkholderiaceae</taxon>
        <taxon>Paraburkholderia</taxon>
    </lineage>
</organism>
<dbReference type="InterPro" id="IPR054585">
    <property type="entry name" value="NDH2-like_C"/>
</dbReference>
<dbReference type="PRINTS" id="PR00411">
    <property type="entry name" value="PNDRDTASEI"/>
</dbReference>
<comment type="caution">
    <text evidence="12">The sequence shown here is derived from an EMBL/GenBank/DDBJ whole genome shotgun (WGS) entry which is preliminary data.</text>
</comment>
<dbReference type="PANTHER" id="PTHR43706:SF47">
    <property type="entry name" value="EXTERNAL NADH-UBIQUINONE OXIDOREDUCTASE 1, MITOCHONDRIAL-RELATED"/>
    <property type="match status" value="1"/>
</dbReference>
<feature type="transmembrane region" description="Helical" evidence="9">
    <location>
        <begin position="35"/>
        <end position="58"/>
    </location>
</feature>
<keyword evidence="3" id="KW-0285">Flavoprotein</keyword>
<dbReference type="InterPro" id="IPR023753">
    <property type="entry name" value="FAD/NAD-binding_dom"/>
</dbReference>
<dbReference type="GO" id="GO:0050136">
    <property type="term" value="F:NADH dehydrogenase (quinone) (non-electrogenic) activity"/>
    <property type="evidence" value="ECO:0007669"/>
    <property type="project" value="UniProtKB-EC"/>
</dbReference>
<keyword evidence="6 12" id="KW-0560">Oxidoreductase</keyword>
<evidence type="ECO:0000313" key="12">
    <source>
        <dbReference type="EMBL" id="MBB6204774.1"/>
    </source>
</evidence>
<evidence type="ECO:0000259" key="11">
    <source>
        <dbReference type="Pfam" id="PF22366"/>
    </source>
</evidence>
<dbReference type="Pfam" id="PF07992">
    <property type="entry name" value="Pyr_redox_2"/>
    <property type="match status" value="1"/>
</dbReference>
<dbReference type="PRINTS" id="PR00368">
    <property type="entry name" value="FADPNR"/>
</dbReference>
<keyword evidence="4" id="KW-0274">FAD</keyword>
<dbReference type="PANTHER" id="PTHR43706">
    <property type="entry name" value="NADH DEHYDROGENASE"/>
    <property type="match status" value="1"/>
</dbReference>
<feature type="transmembrane region" description="Helical" evidence="9">
    <location>
        <begin position="96"/>
        <end position="116"/>
    </location>
</feature>
<dbReference type="Gene3D" id="3.50.50.100">
    <property type="match status" value="1"/>
</dbReference>
<dbReference type="Pfam" id="PF22366">
    <property type="entry name" value="NDH2_C"/>
    <property type="match status" value="1"/>
</dbReference>
<gene>
    <name evidence="12" type="ORF">GGD69_005668</name>
</gene>
<dbReference type="InterPro" id="IPR045024">
    <property type="entry name" value="NDH-2"/>
</dbReference>
<dbReference type="EMBL" id="JACIIK010000010">
    <property type="protein sequence ID" value="MBB6204774.1"/>
    <property type="molecule type" value="Genomic_DNA"/>
</dbReference>
<feature type="transmembrane region" description="Helical" evidence="9">
    <location>
        <begin position="266"/>
        <end position="287"/>
    </location>
</feature>
<dbReference type="SUPFAM" id="SSF51905">
    <property type="entry name" value="FAD/NAD(P)-binding domain"/>
    <property type="match status" value="1"/>
</dbReference>
<feature type="domain" description="FAD/NAD(P)-binding" evidence="10">
    <location>
        <begin position="307"/>
        <end position="623"/>
    </location>
</feature>
<comment type="catalytic activity">
    <reaction evidence="8">
        <text>a quinone + NADH + H(+) = a quinol + NAD(+)</text>
        <dbReference type="Rhea" id="RHEA:46160"/>
        <dbReference type="ChEBI" id="CHEBI:15378"/>
        <dbReference type="ChEBI" id="CHEBI:24646"/>
        <dbReference type="ChEBI" id="CHEBI:57540"/>
        <dbReference type="ChEBI" id="CHEBI:57945"/>
        <dbReference type="ChEBI" id="CHEBI:132124"/>
        <dbReference type="EC" id="1.6.5.9"/>
    </reaction>
</comment>
<sequence>MHPTAGLFSVRSGAPGRSWIFWRSIPMLRKILRRACGFGLALRVLCMPWVLLCARIWFGQVVFVHQIMTMAEGPHDGLFSGGWHVPSGLDAALHSVVPLLLTMGLLTRPVALVLLVETIVDSHGALAVGAQGAKLALLSWLIVSGAGAISLDSLLGRGLSWIPFRPIRLARGLYVWFERYLSPLLHFVIRVGLAASLVNFVLPTGSWLQKSMLGAAATSLVHPAWCAAALALALTLGCATRLAALVIAVMVPVAGIAMSTDDRLAVLLLLLVLVVAGGGAFSVDWLLDRWTGTRSQEDDSFPEDLPHVVVVGGGFGGVAAAQGLRNARCRITLIDQRNHHLFQPLLYQVATAALSPAEIATPIRSLFRRQRNVQVRLGQVTGVDAVAREVHVGTLYVKFDYLVLATGARHSYFGKDSWAPFAPGLKSIEDATDVRSRLLRAFEEAESAAGETERAAWLTFVIVGGGPTGIELAGAIAELARHGMAEEYRKIDPARARVILLQSGPRILPTFAATLSGAAERSLQALGVEVRLDTRVLGVDSEGVDIGGQRIAARTVLWAAGVAASPAAQWLNRTADPSGRLAVGADLSVPDLQRIYAIGDTASCLGWRGAVVPGLAPAAKQQGLYVAGVIAASLEGRPPPPPFRYRHFGSLATIGRQAAVAEIGKLRVWGEPAWWFWGAIHIAFLVGGRNRAIVILDWLWAYLTYRRSTRLITGDVRDKTMD</sequence>
<protein>
    <recommendedName>
        <fullName evidence="2">NADH:ubiquinone reductase (non-electrogenic)</fullName>
        <ecNumber evidence="2">1.6.5.9</ecNumber>
    </recommendedName>
</protein>
<evidence type="ECO:0000256" key="7">
    <source>
        <dbReference type="ARBA" id="ARBA00023027"/>
    </source>
</evidence>
<keyword evidence="9" id="KW-0472">Membrane</keyword>
<dbReference type="InterPro" id="IPR036188">
    <property type="entry name" value="FAD/NAD-bd_sf"/>
</dbReference>
<evidence type="ECO:0000256" key="6">
    <source>
        <dbReference type="ARBA" id="ARBA00023002"/>
    </source>
</evidence>
<evidence type="ECO:0000256" key="1">
    <source>
        <dbReference type="ARBA" id="ARBA00005272"/>
    </source>
</evidence>
<keyword evidence="9" id="KW-1133">Transmembrane helix</keyword>
<keyword evidence="5" id="KW-0809">Transit peptide</keyword>
<evidence type="ECO:0000256" key="8">
    <source>
        <dbReference type="ARBA" id="ARBA00047599"/>
    </source>
</evidence>
<evidence type="ECO:0000256" key="3">
    <source>
        <dbReference type="ARBA" id="ARBA00022630"/>
    </source>
</evidence>
<feature type="transmembrane region" description="Helical" evidence="9">
    <location>
        <begin position="184"/>
        <end position="202"/>
    </location>
</feature>
<accession>A0AAW3V1F3</accession>
<keyword evidence="7" id="KW-0520">NAD</keyword>
<evidence type="ECO:0000256" key="4">
    <source>
        <dbReference type="ARBA" id="ARBA00022827"/>
    </source>
</evidence>
<dbReference type="AlphaFoldDB" id="A0AAW3V1F3"/>
<name>A0AAW3V1F3_9BURK</name>
<dbReference type="RefSeq" id="WP_311768754.1">
    <property type="nucleotide sequence ID" value="NZ_JACIIK010000010.1"/>
</dbReference>
<comment type="similarity">
    <text evidence="1">Belongs to the NADH dehydrogenase family.</text>
</comment>
<dbReference type="Proteomes" id="UP000518681">
    <property type="component" value="Unassembled WGS sequence"/>
</dbReference>
<feature type="domain" description="External alternative NADH-ubiquinone oxidoreductase-like C-terminal" evidence="11">
    <location>
        <begin position="647"/>
        <end position="706"/>
    </location>
</feature>
<reference evidence="12 13" key="1">
    <citation type="submission" date="2020-08" db="EMBL/GenBank/DDBJ databases">
        <title>Genomic Encyclopedia of Type Strains, Phase IV (KMG-V): Genome sequencing to study the core and pangenomes of soil and plant-associated prokaryotes.</title>
        <authorList>
            <person name="Whitman W."/>
        </authorList>
    </citation>
    <scope>NUCLEOTIDE SEQUENCE [LARGE SCALE GENOMIC DNA]</scope>
    <source>
        <strain evidence="12 13">SEMIA 4013</strain>
    </source>
</reference>
<evidence type="ECO:0000256" key="5">
    <source>
        <dbReference type="ARBA" id="ARBA00022946"/>
    </source>
</evidence>